<reference evidence="2" key="3">
    <citation type="submission" date="2016-07" db="EMBL/GenBank/DDBJ databases">
        <title>Evolution of pathogenesis and genome organization in the Tremellales.</title>
        <authorList>
            <person name="Cuomo C."/>
            <person name="Litvintseva A."/>
            <person name="Heitman J."/>
            <person name="Chen Y."/>
            <person name="Sun S."/>
            <person name="Springer D."/>
            <person name="Dromer F."/>
            <person name="Young S."/>
            <person name="Zeng Q."/>
            <person name="Chapman S."/>
            <person name="Gujja S."/>
            <person name="Saif S."/>
            <person name="Birren B."/>
        </authorList>
    </citation>
    <scope>NUCLEOTIDE SEQUENCE</scope>
    <source>
        <strain evidence="2">CBS 10737</strain>
    </source>
</reference>
<feature type="compositionally biased region" description="Basic residues" evidence="1">
    <location>
        <begin position="82"/>
        <end position="92"/>
    </location>
</feature>
<feature type="region of interest" description="Disordered" evidence="1">
    <location>
        <begin position="397"/>
        <end position="416"/>
    </location>
</feature>
<feature type="compositionally biased region" description="Polar residues" evidence="1">
    <location>
        <begin position="158"/>
        <end position="184"/>
    </location>
</feature>
<reference evidence="3" key="4">
    <citation type="submission" date="2024-02" db="EMBL/GenBank/DDBJ databases">
        <title>Comparative genomics of Cryptococcus and Kwoniella reveals pathogenesis evolution and contrasting modes of karyotype evolution via chromosome fusion or intercentromeric recombination.</title>
        <authorList>
            <person name="Coelho M.A."/>
            <person name="David-Palma M."/>
            <person name="Shea T."/>
            <person name="Bowers K."/>
            <person name="McGinley-Smith S."/>
            <person name="Mohammad A.W."/>
            <person name="Gnirke A."/>
            <person name="Yurkov A.M."/>
            <person name="Nowrousian M."/>
            <person name="Sun S."/>
            <person name="Cuomo C.A."/>
            <person name="Heitman J."/>
        </authorList>
    </citation>
    <scope>NUCLEOTIDE SEQUENCE</scope>
    <source>
        <strain evidence="3">CBS 10737</strain>
    </source>
</reference>
<feature type="compositionally biased region" description="Polar residues" evidence="1">
    <location>
        <begin position="271"/>
        <end position="288"/>
    </location>
</feature>
<dbReference type="AlphaFoldDB" id="A0A1B9I2G6"/>
<keyword evidence="4" id="KW-1185">Reference proteome</keyword>
<dbReference type="EMBL" id="KI894011">
    <property type="protein sequence ID" value="OCF49727.1"/>
    <property type="molecule type" value="Genomic_DNA"/>
</dbReference>
<feature type="region of interest" description="Disordered" evidence="1">
    <location>
        <begin position="262"/>
        <end position="288"/>
    </location>
</feature>
<proteinExistence type="predicted"/>
<feature type="region of interest" description="Disordered" evidence="1">
    <location>
        <begin position="38"/>
        <end position="109"/>
    </location>
</feature>
<reference evidence="3" key="2">
    <citation type="submission" date="2013-07" db="EMBL/GenBank/DDBJ databases">
        <authorList>
            <consortium name="The Broad Institute Genome Sequencing Platform"/>
            <person name="Cuomo C."/>
            <person name="Litvintseva A."/>
            <person name="Chen Y."/>
            <person name="Heitman J."/>
            <person name="Sun S."/>
            <person name="Springer D."/>
            <person name="Dromer F."/>
            <person name="Young S.K."/>
            <person name="Zeng Q."/>
            <person name="Gargeya S."/>
            <person name="Fitzgerald M."/>
            <person name="Abouelleil A."/>
            <person name="Alvarado L."/>
            <person name="Berlin A.M."/>
            <person name="Chapman S.B."/>
            <person name="Dewar J."/>
            <person name="Goldberg J."/>
            <person name="Griggs A."/>
            <person name="Gujja S."/>
            <person name="Hansen M."/>
            <person name="Howarth C."/>
            <person name="Imamovic A."/>
            <person name="Larimer J."/>
            <person name="McCowan C."/>
            <person name="Murphy C."/>
            <person name="Pearson M."/>
            <person name="Priest M."/>
            <person name="Roberts A."/>
            <person name="Saif S."/>
            <person name="Shea T."/>
            <person name="Sykes S."/>
            <person name="Wortman J."/>
            <person name="Nusbaum C."/>
            <person name="Birren B."/>
        </authorList>
    </citation>
    <scope>NUCLEOTIDE SEQUENCE</scope>
    <source>
        <strain evidence="3">CBS 10737</strain>
    </source>
</reference>
<dbReference type="GeneID" id="30172620"/>
<feature type="compositionally biased region" description="Low complexity" evidence="1">
    <location>
        <begin position="368"/>
        <end position="384"/>
    </location>
</feature>
<feature type="compositionally biased region" description="Polar residues" evidence="1">
    <location>
        <begin position="339"/>
        <end position="359"/>
    </location>
</feature>
<evidence type="ECO:0000313" key="3">
    <source>
        <dbReference type="EMBL" id="WWC70224.1"/>
    </source>
</evidence>
<gene>
    <name evidence="2" type="ORF">I206_04251</name>
    <name evidence="3" type="ORF">I206_104174</name>
</gene>
<feature type="compositionally biased region" description="Polar residues" evidence="1">
    <location>
        <begin position="94"/>
        <end position="109"/>
    </location>
</feature>
<feature type="region of interest" description="Disordered" evidence="1">
    <location>
        <begin position="145"/>
        <end position="191"/>
    </location>
</feature>
<evidence type="ECO:0000256" key="1">
    <source>
        <dbReference type="SAM" id="MobiDB-lite"/>
    </source>
</evidence>
<protein>
    <submittedName>
        <fullName evidence="2">Uncharacterized protein</fullName>
    </submittedName>
</protein>
<name>A0A1B9I2G6_9TREE</name>
<accession>A0A1B9I2G6</accession>
<dbReference type="KEGG" id="kpin:30172620"/>
<evidence type="ECO:0000313" key="4">
    <source>
        <dbReference type="Proteomes" id="UP000094020"/>
    </source>
</evidence>
<organism evidence="2">
    <name type="scientific">Kwoniella pini CBS 10737</name>
    <dbReference type="NCBI Taxonomy" id="1296096"/>
    <lineage>
        <taxon>Eukaryota</taxon>
        <taxon>Fungi</taxon>
        <taxon>Dikarya</taxon>
        <taxon>Basidiomycota</taxon>
        <taxon>Agaricomycotina</taxon>
        <taxon>Tremellomycetes</taxon>
        <taxon>Tremellales</taxon>
        <taxon>Cryptococcaceae</taxon>
        <taxon>Kwoniella</taxon>
    </lineage>
</organism>
<feature type="region of interest" description="Disordered" evidence="1">
    <location>
        <begin position="303"/>
        <end position="391"/>
    </location>
</feature>
<dbReference type="EMBL" id="CP144523">
    <property type="protein sequence ID" value="WWC70224.1"/>
    <property type="molecule type" value="Genomic_DNA"/>
</dbReference>
<feature type="compositionally biased region" description="Polar residues" evidence="1">
    <location>
        <begin position="318"/>
        <end position="329"/>
    </location>
</feature>
<dbReference type="Proteomes" id="UP000094020">
    <property type="component" value="Chromosome 5"/>
</dbReference>
<reference evidence="2" key="1">
    <citation type="submission" date="2013-07" db="EMBL/GenBank/DDBJ databases">
        <title>The Genome Sequence of Cryptococcus pinus CBS10737.</title>
        <authorList>
            <consortium name="The Broad Institute Genome Sequencing Platform"/>
            <person name="Cuomo C."/>
            <person name="Litvintseva A."/>
            <person name="Chen Y."/>
            <person name="Heitman J."/>
            <person name="Sun S."/>
            <person name="Springer D."/>
            <person name="Dromer F."/>
            <person name="Young S.K."/>
            <person name="Zeng Q."/>
            <person name="Gargeya S."/>
            <person name="Fitzgerald M."/>
            <person name="Abouelleil A."/>
            <person name="Alvarado L."/>
            <person name="Berlin A.M."/>
            <person name="Chapman S.B."/>
            <person name="Dewar J."/>
            <person name="Goldberg J."/>
            <person name="Griggs A."/>
            <person name="Gujja S."/>
            <person name="Hansen M."/>
            <person name="Howarth C."/>
            <person name="Imamovic A."/>
            <person name="Larimer J."/>
            <person name="McCowan C."/>
            <person name="Murphy C."/>
            <person name="Pearson M."/>
            <person name="Priest M."/>
            <person name="Roberts A."/>
            <person name="Saif S."/>
            <person name="Shea T."/>
            <person name="Sykes S."/>
            <person name="Wortman J."/>
            <person name="Nusbaum C."/>
            <person name="Birren B."/>
        </authorList>
    </citation>
    <scope>NUCLEOTIDE SEQUENCE [LARGE SCALE GENOMIC DNA]</scope>
    <source>
        <strain evidence="2">CBS 10737</strain>
    </source>
</reference>
<sequence>METPNTRSRRKRELENSSQEDGLKVAWVHDSQLRKAVLQATEDDPIAPPTPTQCPRPISNLLKSSSSSSGFGLNSNSSGSRPVRKRPCRGHRSLPTSSKGPALDTETSIGSISLPSMSILSNVEKEKTRLDYLLDRFSLLSSPMDEEKNKRTDYIGNQAETPSRNTRSKNQTGSSRGGMITSTPLKKKNINTSTTTTHEPILNAKLRGKSKDHLNENINSYPHSRYLTHEPQVLFNPPITTSSIVSDPIGSRKPLSPVKGYGPRLGLGSQHKPSITSNRTGGWTRTNSGKAFRTPFLENANDQNHSIGIRSSPRKITGQHSKSITTKPSISVRGPANHFNASMKTNESTIEITKTSGNISKRPGNLRSNTNTSNTNSSSANSSLPPTPPVQQVEFKNFDVGENEPEDTSFDSFDGIFASGGEEIERILRSVDGSIR</sequence>
<dbReference type="OrthoDB" id="2564740at2759"/>
<evidence type="ECO:0000313" key="2">
    <source>
        <dbReference type="EMBL" id="OCF49727.1"/>
    </source>
</evidence>
<dbReference type="RefSeq" id="XP_019010946.1">
    <property type="nucleotide sequence ID" value="XM_019155988.1"/>
</dbReference>
<feature type="region of interest" description="Disordered" evidence="1">
    <location>
        <begin position="1"/>
        <end position="26"/>
    </location>
</feature>
<feature type="compositionally biased region" description="Low complexity" evidence="1">
    <location>
        <begin position="59"/>
        <end position="80"/>
    </location>
</feature>